<keyword evidence="6" id="KW-1185">Reference proteome</keyword>
<comment type="caution">
    <text evidence="5">The sequence shown here is derived from an EMBL/GenBank/DDBJ whole genome shotgun (WGS) entry which is preliminary data.</text>
</comment>
<protein>
    <recommendedName>
        <fullName evidence="4">Kringle domain-containing protein</fullName>
    </recommendedName>
</protein>
<dbReference type="PANTHER" id="PTHR24261">
    <property type="entry name" value="PLASMINOGEN-RELATED"/>
    <property type="match status" value="1"/>
</dbReference>
<dbReference type="EMBL" id="JAIWYP010000002">
    <property type="protein sequence ID" value="KAH3863520.1"/>
    <property type="molecule type" value="Genomic_DNA"/>
</dbReference>
<dbReference type="InterPro" id="IPR050759">
    <property type="entry name" value="Serine_protease_kringle"/>
</dbReference>
<reference evidence="5" key="2">
    <citation type="submission" date="2020-11" db="EMBL/GenBank/DDBJ databases">
        <authorList>
            <person name="McCartney M.A."/>
            <person name="Auch B."/>
            <person name="Kono T."/>
            <person name="Mallez S."/>
            <person name="Becker A."/>
            <person name="Gohl D.M."/>
            <person name="Silverstein K.A.T."/>
            <person name="Koren S."/>
            <person name="Bechman K.B."/>
            <person name="Herman A."/>
            <person name="Abrahante J.E."/>
            <person name="Garbe J."/>
        </authorList>
    </citation>
    <scope>NUCLEOTIDE SEQUENCE</scope>
    <source>
        <strain evidence="5">Duluth1</strain>
        <tissue evidence="5">Whole animal</tissue>
    </source>
</reference>
<proteinExistence type="predicted"/>
<dbReference type="AlphaFoldDB" id="A0A9D4REM9"/>
<dbReference type="PROSITE" id="PS50070">
    <property type="entry name" value="KRINGLE_2"/>
    <property type="match status" value="1"/>
</dbReference>
<dbReference type="Gene3D" id="2.40.20.10">
    <property type="entry name" value="Plasminogen Kringle 4"/>
    <property type="match status" value="1"/>
</dbReference>
<evidence type="ECO:0000259" key="4">
    <source>
        <dbReference type="PROSITE" id="PS50070"/>
    </source>
</evidence>
<keyword evidence="2" id="KW-1015">Disulfide bond</keyword>
<comment type="caution">
    <text evidence="3">Lacks conserved residue(s) required for the propagation of feature annotation.</text>
</comment>
<dbReference type="SMART" id="SM00130">
    <property type="entry name" value="KR"/>
    <property type="match status" value="1"/>
</dbReference>
<accession>A0A9D4REM9</accession>
<dbReference type="PANTHER" id="PTHR24261:SF7">
    <property type="entry name" value="KRINGLE DOMAIN-CONTAINING PROTEIN"/>
    <property type="match status" value="1"/>
</dbReference>
<organism evidence="5 6">
    <name type="scientific">Dreissena polymorpha</name>
    <name type="common">Zebra mussel</name>
    <name type="synonym">Mytilus polymorpha</name>
    <dbReference type="NCBI Taxonomy" id="45954"/>
    <lineage>
        <taxon>Eukaryota</taxon>
        <taxon>Metazoa</taxon>
        <taxon>Spiralia</taxon>
        <taxon>Lophotrochozoa</taxon>
        <taxon>Mollusca</taxon>
        <taxon>Bivalvia</taxon>
        <taxon>Autobranchia</taxon>
        <taxon>Heteroconchia</taxon>
        <taxon>Euheterodonta</taxon>
        <taxon>Imparidentia</taxon>
        <taxon>Neoheterodontei</taxon>
        <taxon>Myida</taxon>
        <taxon>Dreissenoidea</taxon>
        <taxon>Dreissenidae</taxon>
        <taxon>Dreissena</taxon>
    </lineage>
</organism>
<dbReference type="InterPro" id="IPR000001">
    <property type="entry name" value="Kringle"/>
</dbReference>
<evidence type="ECO:0000313" key="6">
    <source>
        <dbReference type="Proteomes" id="UP000828390"/>
    </source>
</evidence>
<gene>
    <name evidence="5" type="ORF">DPMN_026509</name>
</gene>
<evidence type="ECO:0000313" key="5">
    <source>
        <dbReference type="EMBL" id="KAH3863520.1"/>
    </source>
</evidence>
<dbReference type="Proteomes" id="UP000828390">
    <property type="component" value="Unassembled WGS sequence"/>
</dbReference>
<dbReference type="Pfam" id="PF00051">
    <property type="entry name" value="Kringle"/>
    <property type="match status" value="1"/>
</dbReference>
<keyword evidence="1 3" id="KW-0420">Kringle</keyword>
<feature type="domain" description="Kringle" evidence="4">
    <location>
        <begin position="1"/>
        <end position="62"/>
    </location>
</feature>
<evidence type="ECO:0000256" key="2">
    <source>
        <dbReference type="ARBA" id="ARBA00023157"/>
    </source>
</evidence>
<sequence length="66" mass="7344">MCQRWDSQSPHAHNYTVDGLFPEGNMTAAGSYCRDPGGSRGQPWCYTVDPNVPWQLCDVPNCIGKQ</sequence>
<evidence type="ECO:0000256" key="1">
    <source>
        <dbReference type="ARBA" id="ARBA00022572"/>
    </source>
</evidence>
<reference evidence="5" key="1">
    <citation type="journal article" date="2019" name="bioRxiv">
        <title>The Genome of the Zebra Mussel, Dreissena polymorpha: A Resource for Invasive Species Research.</title>
        <authorList>
            <person name="McCartney M.A."/>
            <person name="Auch B."/>
            <person name="Kono T."/>
            <person name="Mallez S."/>
            <person name="Zhang Y."/>
            <person name="Obille A."/>
            <person name="Becker A."/>
            <person name="Abrahante J.E."/>
            <person name="Garbe J."/>
            <person name="Badalamenti J.P."/>
            <person name="Herman A."/>
            <person name="Mangelson H."/>
            <person name="Liachko I."/>
            <person name="Sullivan S."/>
            <person name="Sone E.D."/>
            <person name="Koren S."/>
            <person name="Silverstein K.A.T."/>
            <person name="Beckman K.B."/>
            <person name="Gohl D.M."/>
        </authorList>
    </citation>
    <scope>NUCLEOTIDE SEQUENCE</scope>
    <source>
        <strain evidence="5">Duluth1</strain>
        <tissue evidence="5">Whole animal</tissue>
    </source>
</reference>
<dbReference type="InterPro" id="IPR013806">
    <property type="entry name" value="Kringle-like"/>
</dbReference>
<name>A0A9D4REM9_DREPO</name>
<dbReference type="SUPFAM" id="SSF57440">
    <property type="entry name" value="Kringle-like"/>
    <property type="match status" value="1"/>
</dbReference>
<evidence type="ECO:0000256" key="3">
    <source>
        <dbReference type="PROSITE-ProRule" id="PRU00121"/>
    </source>
</evidence>
<dbReference type="InterPro" id="IPR038178">
    <property type="entry name" value="Kringle_sf"/>
</dbReference>